<dbReference type="PANTHER" id="PTHR34005">
    <property type="entry name" value="PROTEIN CBG15054-RELATED"/>
    <property type="match status" value="1"/>
</dbReference>
<dbReference type="PANTHER" id="PTHR34005:SF7">
    <property type="entry name" value="PROTEIN CBG26726"/>
    <property type="match status" value="1"/>
</dbReference>
<accession>A0A8R1HJK9</accession>
<evidence type="ECO:0000313" key="3">
    <source>
        <dbReference type="Proteomes" id="UP000005237"/>
    </source>
</evidence>
<protein>
    <submittedName>
        <fullName evidence="2">Uncharacterized protein</fullName>
    </submittedName>
</protein>
<feature type="compositionally biased region" description="Acidic residues" evidence="1">
    <location>
        <begin position="241"/>
        <end position="259"/>
    </location>
</feature>
<keyword evidence="3" id="KW-1185">Reference proteome</keyword>
<reference evidence="2" key="2">
    <citation type="submission" date="2022-06" db="UniProtKB">
        <authorList>
            <consortium name="EnsemblMetazoa"/>
        </authorList>
    </citation>
    <scope>IDENTIFICATION</scope>
    <source>
        <strain evidence="2">DF5081</strain>
    </source>
</reference>
<feature type="region of interest" description="Disordered" evidence="1">
    <location>
        <begin position="232"/>
        <end position="273"/>
    </location>
</feature>
<evidence type="ECO:0000313" key="2">
    <source>
        <dbReference type="EnsemblMetazoa" id="CJA00325.1"/>
    </source>
</evidence>
<dbReference type="AlphaFoldDB" id="A0A8R1HJK9"/>
<organism evidence="2 3">
    <name type="scientific">Caenorhabditis japonica</name>
    <dbReference type="NCBI Taxonomy" id="281687"/>
    <lineage>
        <taxon>Eukaryota</taxon>
        <taxon>Metazoa</taxon>
        <taxon>Ecdysozoa</taxon>
        <taxon>Nematoda</taxon>
        <taxon>Chromadorea</taxon>
        <taxon>Rhabditida</taxon>
        <taxon>Rhabditina</taxon>
        <taxon>Rhabditomorpha</taxon>
        <taxon>Rhabditoidea</taxon>
        <taxon>Rhabditidae</taxon>
        <taxon>Peloderinae</taxon>
        <taxon>Caenorhabditis</taxon>
    </lineage>
</organism>
<dbReference type="EnsemblMetazoa" id="CJA00325.1">
    <property type="protein sequence ID" value="CJA00325.1"/>
    <property type="gene ID" value="WBGene00119529"/>
</dbReference>
<evidence type="ECO:0000256" key="1">
    <source>
        <dbReference type="SAM" id="MobiDB-lite"/>
    </source>
</evidence>
<dbReference type="Proteomes" id="UP000005237">
    <property type="component" value="Unassembled WGS sequence"/>
</dbReference>
<proteinExistence type="predicted"/>
<name>A0A8R1HJK9_CAEJA</name>
<reference evidence="3" key="1">
    <citation type="submission" date="2010-08" db="EMBL/GenBank/DDBJ databases">
        <authorList>
            <consortium name="Caenorhabditis japonica Sequencing Consortium"/>
            <person name="Wilson R.K."/>
        </authorList>
    </citation>
    <scope>NUCLEOTIDE SEQUENCE [LARGE SCALE GENOMIC DNA]</scope>
    <source>
        <strain evidence="3">DF5081</strain>
    </source>
</reference>
<sequence length="273" mass="31636">MKEVYLTTRYATPVKKNLDLMVDWQTVHSRVGYSLATKQHANGDCLVFIQDTLNRIHKDLKLSFILPKEAVTVSVTMSGFEVGKSCQDFVKKTPTPPDAFFTYRMFSKHVQATYYNESGRQYLAGLCYYPQLLTSRWIDTSTDSNAMGFAQLLGPLYGENELERFETDHWKSRRMYHRFCSAKNQQVVVEVKEGDEPRHYVYNCVKGRGDREPCFECKMDFVNCQSLLAPPLPTFQSPPEPMEDMEDLEEEEEEEEDLEILEKESSDNYDFGA</sequence>